<dbReference type="AlphaFoldDB" id="A0A7W6HWZ0"/>
<accession>A0A7W6HWZ0</accession>
<evidence type="ECO:0000256" key="4">
    <source>
        <dbReference type="ARBA" id="ARBA00022989"/>
    </source>
</evidence>
<keyword evidence="3 7" id="KW-0812">Transmembrane</keyword>
<dbReference type="GeneID" id="93102062"/>
<dbReference type="Pfam" id="PF01618">
    <property type="entry name" value="MotA_ExbB"/>
    <property type="match status" value="1"/>
</dbReference>
<evidence type="ECO:0000256" key="7">
    <source>
        <dbReference type="SAM" id="Phobius"/>
    </source>
</evidence>
<feature type="domain" description="MotA/TolQ/ExbB proton channel" evidence="8">
    <location>
        <begin position="88"/>
        <end position="208"/>
    </location>
</feature>
<evidence type="ECO:0000313" key="10">
    <source>
        <dbReference type="Proteomes" id="UP000546007"/>
    </source>
</evidence>
<dbReference type="PANTHER" id="PTHR30625">
    <property type="entry name" value="PROTEIN TOLQ"/>
    <property type="match status" value="1"/>
</dbReference>
<keyword evidence="10" id="KW-1185">Reference proteome</keyword>
<gene>
    <name evidence="9" type="ORF">GGR14_002089</name>
</gene>
<evidence type="ECO:0000313" key="9">
    <source>
        <dbReference type="EMBL" id="MBB4026295.1"/>
    </source>
</evidence>
<feature type="transmembrane region" description="Helical" evidence="7">
    <location>
        <begin position="171"/>
        <end position="197"/>
    </location>
</feature>
<proteinExistence type="inferred from homology"/>
<feature type="transmembrane region" description="Helical" evidence="7">
    <location>
        <begin position="24"/>
        <end position="47"/>
    </location>
</feature>
<keyword evidence="2" id="KW-1003">Cell membrane</keyword>
<evidence type="ECO:0000256" key="1">
    <source>
        <dbReference type="ARBA" id="ARBA00004651"/>
    </source>
</evidence>
<organism evidence="9 10">
    <name type="scientific">Butyricimonas faecihominis</name>
    <dbReference type="NCBI Taxonomy" id="1472416"/>
    <lineage>
        <taxon>Bacteria</taxon>
        <taxon>Pseudomonadati</taxon>
        <taxon>Bacteroidota</taxon>
        <taxon>Bacteroidia</taxon>
        <taxon>Bacteroidales</taxon>
        <taxon>Odoribacteraceae</taxon>
        <taxon>Butyricimonas</taxon>
    </lineage>
</organism>
<comment type="similarity">
    <text evidence="6">Belongs to the exbB/tolQ family.</text>
</comment>
<keyword evidence="6" id="KW-0653">Protein transport</keyword>
<feature type="transmembrane region" description="Helical" evidence="7">
    <location>
        <begin position="130"/>
        <end position="151"/>
    </location>
</feature>
<evidence type="ECO:0000256" key="5">
    <source>
        <dbReference type="ARBA" id="ARBA00023136"/>
    </source>
</evidence>
<comment type="caution">
    <text evidence="9">The sequence shown here is derived from an EMBL/GenBank/DDBJ whole genome shotgun (WGS) entry which is preliminary data.</text>
</comment>
<protein>
    <submittedName>
        <fullName evidence="9">Biopolymer transport protein ExbB</fullName>
    </submittedName>
</protein>
<evidence type="ECO:0000256" key="3">
    <source>
        <dbReference type="ARBA" id="ARBA00022692"/>
    </source>
</evidence>
<sequence length="222" mass="24527">MIRTFILAVQTAPANNAGMNLWDMVVMGGWLMIPIFILSVIIIYIACERFWLIHKTGLTDVPFMEKIQETLKTGNTRAALEECEKEGSPLAHTIAKGIKISNEDPQEIRQAMEDTANYEVANLERGLPTLATCAGTAPMIGFLGTVVGMVQSFYDMSMAGNSIDIGLLSRGIYTAMITTVAGLIVGIIGQLAYNFLVARVDKIVFRMEHYSSELIEYLRPKK</sequence>
<dbReference type="RefSeq" id="WP_124316024.1">
    <property type="nucleotide sequence ID" value="NZ_AP028155.1"/>
</dbReference>
<dbReference type="OrthoDB" id="4045at2"/>
<dbReference type="InterPro" id="IPR050790">
    <property type="entry name" value="ExbB/TolQ_transport"/>
</dbReference>
<reference evidence="9 10" key="1">
    <citation type="submission" date="2020-08" db="EMBL/GenBank/DDBJ databases">
        <title>Genomic Encyclopedia of Type Strains, Phase IV (KMG-IV): sequencing the most valuable type-strain genomes for metagenomic binning, comparative biology and taxonomic classification.</title>
        <authorList>
            <person name="Goeker M."/>
        </authorList>
    </citation>
    <scope>NUCLEOTIDE SEQUENCE [LARGE SCALE GENOMIC DNA]</scope>
    <source>
        <strain evidence="9 10">DSM 105721</strain>
    </source>
</reference>
<dbReference type="Proteomes" id="UP000546007">
    <property type="component" value="Unassembled WGS sequence"/>
</dbReference>
<dbReference type="GO" id="GO:0017038">
    <property type="term" value="P:protein import"/>
    <property type="evidence" value="ECO:0007669"/>
    <property type="project" value="TreeGrafter"/>
</dbReference>
<dbReference type="InterPro" id="IPR002898">
    <property type="entry name" value="MotA_ExbB_proton_chnl"/>
</dbReference>
<dbReference type="GO" id="GO:0005886">
    <property type="term" value="C:plasma membrane"/>
    <property type="evidence" value="ECO:0007669"/>
    <property type="project" value="UniProtKB-SubCell"/>
</dbReference>
<evidence type="ECO:0000256" key="2">
    <source>
        <dbReference type="ARBA" id="ARBA00022475"/>
    </source>
</evidence>
<comment type="subcellular location">
    <subcellularLocation>
        <location evidence="1">Cell membrane</location>
        <topology evidence="1">Multi-pass membrane protein</topology>
    </subcellularLocation>
    <subcellularLocation>
        <location evidence="6">Membrane</location>
        <topology evidence="6">Multi-pass membrane protein</topology>
    </subcellularLocation>
</comment>
<evidence type="ECO:0000259" key="8">
    <source>
        <dbReference type="Pfam" id="PF01618"/>
    </source>
</evidence>
<dbReference type="PANTHER" id="PTHR30625:SF17">
    <property type="entry name" value="TOLQ-RELATED"/>
    <property type="match status" value="1"/>
</dbReference>
<dbReference type="EMBL" id="JACIES010000005">
    <property type="protein sequence ID" value="MBB4026295.1"/>
    <property type="molecule type" value="Genomic_DNA"/>
</dbReference>
<keyword evidence="4 7" id="KW-1133">Transmembrane helix</keyword>
<keyword evidence="6" id="KW-0813">Transport</keyword>
<name>A0A7W6HWZ0_9BACT</name>
<evidence type="ECO:0000256" key="6">
    <source>
        <dbReference type="RuleBase" id="RU004057"/>
    </source>
</evidence>
<keyword evidence="5 7" id="KW-0472">Membrane</keyword>